<keyword evidence="6" id="KW-0472">Membrane</keyword>
<evidence type="ECO:0000313" key="9">
    <source>
        <dbReference type="EMBL" id="SDL15803.1"/>
    </source>
</evidence>
<keyword evidence="5 6" id="KW-0249">Electron transport</keyword>
<evidence type="ECO:0000256" key="5">
    <source>
        <dbReference type="ARBA" id="ARBA00022982"/>
    </source>
</evidence>
<keyword evidence="6" id="KW-1133">Transmembrane helix</keyword>
<dbReference type="EC" id="7.-.-.-" evidence="6"/>
<dbReference type="PIRSF" id="PIRSF006091">
    <property type="entry name" value="E_trnsport_RnfG"/>
    <property type="match status" value="1"/>
</dbReference>
<dbReference type="GO" id="GO:0022900">
    <property type="term" value="P:electron transport chain"/>
    <property type="evidence" value="ECO:0007669"/>
    <property type="project" value="UniProtKB-UniRule"/>
</dbReference>
<dbReference type="Proteomes" id="UP000199053">
    <property type="component" value="Unassembled WGS sequence"/>
</dbReference>
<dbReference type="NCBIfam" id="NF045876">
    <property type="entry name" value="RnfG_DVU2794"/>
    <property type="match status" value="1"/>
</dbReference>
<dbReference type="Pfam" id="PF04205">
    <property type="entry name" value="FMN_bind"/>
    <property type="match status" value="1"/>
</dbReference>
<dbReference type="GO" id="GO:0005886">
    <property type="term" value="C:plasma membrane"/>
    <property type="evidence" value="ECO:0007669"/>
    <property type="project" value="UniProtKB-SubCell"/>
</dbReference>
<protein>
    <recommendedName>
        <fullName evidence="6">Ion-translocating oxidoreductase complex subunit G</fullName>
        <ecNumber evidence="6">7.-.-.-</ecNumber>
    </recommendedName>
    <alternativeName>
        <fullName evidence="6">Rnf electron transport complex subunit G</fullName>
    </alternativeName>
</protein>
<comment type="function">
    <text evidence="6">Part of a membrane-bound complex that couples electron transfer with translocation of ions across the membrane.</text>
</comment>
<evidence type="ECO:0000256" key="1">
    <source>
        <dbReference type="ARBA" id="ARBA00022448"/>
    </source>
</evidence>
<organism evidence="9 10">
    <name type="scientific">Maridesulfovibrio ferrireducens</name>
    <dbReference type="NCBI Taxonomy" id="246191"/>
    <lineage>
        <taxon>Bacteria</taxon>
        <taxon>Pseudomonadati</taxon>
        <taxon>Thermodesulfobacteriota</taxon>
        <taxon>Desulfovibrionia</taxon>
        <taxon>Desulfovibrionales</taxon>
        <taxon>Desulfovibrionaceae</taxon>
        <taxon>Maridesulfovibrio</taxon>
    </lineage>
</organism>
<dbReference type="OrthoDB" id="9787579at2"/>
<dbReference type="STRING" id="246191.SAMN05660337_2290"/>
<feature type="domain" description="FMN-binding" evidence="8">
    <location>
        <begin position="95"/>
        <end position="180"/>
    </location>
</feature>
<dbReference type="PANTHER" id="PTHR36118">
    <property type="entry name" value="ION-TRANSLOCATING OXIDOREDUCTASE COMPLEX SUBUNIT G"/>
    <property type="match status" value="1"/>
</dbReference>
<evidence type="ECO:0000256" key="6">
    <source>
        <dbReference type="HAMAP-Rule" id="MF_00479"/>
    </source>
</evidence>
<keyword evidence="7" id="KW-0732">Signal</keyword>
<dbReference type="SMART" id="SM00900">
    <property type="entry name" value="FMN_bind"/>
    <property type="match status" value="1"/>
</dbReference>
<evidence type="ECO:0000256" key="4">
    <source>
        <dbReference type="ARBA" id="ARBA00022643"/>
    </source>
</evidence>
<dbReference type="GO" id="GO:0010181">
    <property type="term" value="F:FMN binding"/>
    <property type="evidence" value="ECO:0007669"/>
    <property type="project" value="InterPro"/>
</dbReference>
<dbReference type="InterPro" id="IPR010209">
    <property type="entry name" value="Ion_transpt_RnfG/RsxG"/>
</dbReference>
<dbReference type="NCBIfam" id="TIGR01947">
    <property type="entry name" value="rnfG"/>
    <property type="match status" value="1"/>
</dbReference>
<evidence type="ECO:0000313" key="10">
    <source>
        <dbReference type="Proteomes" id="UP000199053"/>
    </source>
</evidence>
<proteinExistence type="inferred from homology"/>
<feature type="chain" id="PRO_5011506938" description="Ion-translocating oxidoreductase complex subunit G" evidence="7">
    <location>
        <begin position="24"/>
        <end position="195"/>
    </location>
</feature>
<comment type="subcellular location">
    <subcellularLocation>
        <location evidence="6">Cell membrane</location>
        <topology evidence="6">Single-pass membrane protein</topology>
    </subcellularLocation>
</comment>
<dbReference type="HAMAP" id="MF_00479">
    <property type="entry name" value="RsxG_RnfG"/>
    <property type="match status" value="1"/>
</dbReference>
<keyword evidence="10" id="KW-1185">Reference proteome</keyword>
<accession>A0A1G9HTB7</accession>
<dbReference type="PANTHER" id="PTHR36118:SF1">
    <property type="entry name" value="ION-TRANSLOCATING OXIDOREDUCTASE COMPLEX SUBUNIT G"/>
    <property type="match status" value="1"/>
</dbReference>
<dbReference type="EMBL" id="FNGA01000003">
    <property type="protein sequence ID" value="SDL15803.1"/>
    <property type="molecule type" value="Genomic_DNA"/>
</dbReference>
<keyword evidence="1 6" id="KW-0813">Transport</keyword>
<feature type="signal peptide" evidence="7">
    <location>
        <begin position="1"/>
        <end position="23"/>
    </location>
</feature>
<keyword evidence="2 6" id="KW-0597">Phosphoprotein</keyword>
<dbReference type="RefSeq" id="WP_092161178.1">
    <property type="nucleotide sequence ID" value="NZ_FNGA01000003.1"/>
</dbReference>
<feature type="modified residue" description="FMN phosphoryl threonine" evidence="6">
    <location>
        <position position="163"/>
    </location>
</feature>
<evidence type="ECO:0000256" key="7">
    <source>
        <dbReference type="SAM" id="SignalP"/>
    </source>
</evidence>
<keyword evidence="6" id="KW-0812">Transmembrane</keyword>
<keyword evidence="6" id="KW-1278">Translocase</keyword>
<dbReference type="GO" id="GO:0009055">
    <property type="term" value="F:electron transfer activity"/>
    <property type="evidence" value="ECO:0007669"/>
    <property type="project" value="InterPro"/>
</dbReference>
<comment type="similarity">
    <text evidence="6">Belongs to the RnfG family.</text>
</comment>
<dbReference type="InterPro" id="IPR007329">
    <property type="entry name" value="FMN-bd"/>
</dbReference>
<keyword evidence="4 6" id="KW-0288">FMN</keyword>
<comment type="subunit">
    <text evidence="6">The complex is composed of six subunits: RnfA, RnfB, RnfC, RnfD, RnfE and RnfG.</text>
</comment>
<gene>
    <name evidence="6" type="primary">rnfG</name>
    <name evidence="9" type="ORF">SAMN05660337_2290</name>
</gene>
<reference evidence="10" key="1">
    <citation type="submission" date="2016-10" db="EMBL/GenBank/DDBJ databases">
        <authorList>
            <person name="Varghese N."/>
            <person name="Submissions S."/>
        </authorList>
    </citation>
    <scope>NUCLEOTIDE SEQUENCE [LARGE SCALE GENOMIC DNA]</scope>
    <source>
        <strain evidence="10">DSM 16995</strain>
    </source>
</reference>
<comment type="cofactor">
    <cofactor evidence="6">
        <name>FMN</name>
        <dbReference type="ChEBI" id="CHEBI:58210"/>
    </cofactor>
</comment>
<keyword evidence="3 6" id="KW-0285">Flavoprotein</keyword>
<name>A0A1G9HTB7_9BACT</name>
<evidence type="ECO:0000259" key="8">
    <source>
        <dbReference type="SMART" id="SM00900"/>
    </source>
</evidence>
<dbReference type="Gene3D" id="3.90.1010.20">
    <property type="match status" value="1"/>
</dbReference>
<evidence type="ECO:0000256" key="2">
    <source>
        <dbReference type="ARBA" id="ARBA00022553"/>
    </source>
</evidence>
<dbReference type="AlphaFoldDB" id="A0A1G9HTB7"/>
<sequence length="195" mass="20343">MNETLKMIVVLSLICGLSGFTLASLKDATNDKIEEQVMTYVQGPAISNVLIGFDNSPVKDRKKFDIPGTDKQVTVFPAIKDGKLFGVALESAAKGYGGNVGVMVGFNIDGVNLSGIGITTMKETPGIGARVAKHGFTKQFRGHPASVELSSKGGDIDGIAGATISSTASVEAVKKAINIFAQIKPQITAAWIKGS</sequence>
<evidence type="ECO:0000256" key="3">
    <source>
        <dbReference type="ARBA" id="ARBA00022630"/>
    </source>
</evidence>
<keyword evidence="6" id="KW-1003">Cell membrane</keyword>